<dbReference type="EMBL" id="FMZA01000012">
    <property type="protein sequence ID" value="SDC64735.1"/>
    <property type="molecule type" value="Genomic_DNA"/>
</dbReference>
<keyword evidence="1" id="KW-0472">Membrane</keyword>
<name>A0A1G6NC27_9BACL</name>
<protein>
    <submittedName>
        <fullName evidence="2">Uncharacterized protein</fullName>
    </submittedName>
</protein>
<dbReference type="AlphaFoldDB" id="A0A1G6NC27"/>
<dbReference type="STRING" id="1236220.SAMN04488112_11272"/>
<proteinExistence type="predicted"/>
<evidence type="ECO:0000313" key="2">
    <source>
        <dbReference type="EMBL" id="SDC64735.1"/>
    </source>
</evidence>
<sequence length="76" mass="8234">MDVGEILIGLILAVVFWKLLKVTFKSFLWVLGIGLLVAVFFPEQLPLVGDLGVTVLSFLGSLLVLTAAGFFFFTGD</sequence>
<organism evidence="2 3">
    <name type="scientific">Melghirimyces thermohalophilus</name>
    <dbReference type="NCBI Taxonomy" id="1236220"/>
    <lineage>
        <taxon>Bacteria</taxon>
        <taxon>Bacillati</taxon>
        <taxon>Bacillota</taxon>
        <taxon>Bacilli</taxon>
        <taxon>Bacillales</taxon>
        <taxon>Thermoactinomycetaceae</taxon>
        <taxon>Melghirimyces</taxon>
    </lineage>
</organism>
<evidence type="ECO:0000256" key="1">
    <source>
        <dbReference type="SAM" id="Phobius"/>
    </source>
</evidence>
<keyword evidence="1" id="KW-0812">Transmembrane</keyword>
<keyword evidence="3" id="KW-1185">Reference proteome</keyword>
<accession>A0A1G6NC27</accession>
<reference evidence="2 3" key="1">
    <citation type="submission" date="2016-10" db="EMBL/GenBank/DDBJ databases">
        <authorList>
            <person name="de Groot N.N."/>
        </authorList>
    </citation>
    <scope>NUCLEOTIDE SEQUENCE [LARGE SCALE GENOMIC DNA]</scope>
    <source>
        <strain evidence="2 3">DSM 45514</strain>
    </source>
</reference>
<dbReference type="RefSeq" id="WP_091570515.1">
    <property type="nucleotide sequence ID" value="NZ_FMZA01000012.1"/>
</dbReference>
<gene>
    <name evidence="2" type="ORF">SAMN04488112_11272</name>
</gene>
<keyword evidence="1" id="KW-1133">Transmembrane helix</keyword>
<dbReference type="Proteomes" id="UP000199387">
    <property type="component" value="Unassembled WGS sequence"/>
</dbReference>
<dbReference type="OrthoDB" id="10006882at2"/>
<feature type="transmembrane region" description="Helical" evidence="1">
    <location>
        <begin position="51"/>
        <end position="73"/>
    </location>
</feature>
<feature type="transmembrane region" description="Helical" evidence="1">
    <location>
        <begin position="27"/>
        <end position="45"/>
    </location>
</feature>
<evidence type="ECO:0000313" key="3">
    <source>
        <dbReference type="Proteomes" id="UP000199387"/>
    </source>
</evidence>